<dbReference type="FunFam" id="3.40.640.10:FF:000053">
    <property type="entry name" value="Aminotransferase, class I"/>
    <property type="match status" value="1"/>
</dbReference>
<dbReference type="Pfam" id="PF00155">
    <property type="entry name" value="Aminotran_1_2"/>
    <property type="match status" value="1"/>
</dbReference>
<dbReference type="AlphaFoldDB" id="A0A540VJ34"/>
<dbReference type="PANTHER" id="PTHR42790">
    <property type="entry name" value="AMINOTRANSFERASE"/>
    <property type="match status" value="1"/>
</dbReference>
<evidence type="ECO:0000259" key="7">
    <source>
        <dbReference type="Pfam" id="PF00155"/>
    </source>
</evidence>
<keyword evidence="4 8" id="KW-0032">Aminotransferase</keyword>
<dbReference type="Gene3D" id="3.90.1150.10">
    <property type="entry name" value="Aspartate Aminotransferase, domain 1"/>
    <property type="match status" value="1"/>
</dbReference>
<sequence length="402" mass="44932">MSANNSFSYEQLFARNAAEPAPLGMPRRGRYDFAVAYPDPETLPLDELVEGLRQALAEEGRDLAIYHHRQGYPPLREYVANKLARDRDIHVSPDDIILGDGSSQPIHMIVETLVDPGDVLLTEDFVYSGTLNTMRRFRADIRGVPCDEQGMLPDALEAAIRQARAEGKRVKFIYTVPTFQNPQGWTMPLERRQAMVELAQRYDVPILEDDCYVDLRYEGSDVPSLYALDGTGRVMYVASFSKIIAPGMRLGYMTAPRELLQRALAAKSGGAVNTFAAFAVHRFATGQLHSHIEVINDVQRRKRDAMLAALEEHFGDGVTWSRPQGGLYIWVRLPEQADLVSIRDRVLETEDVGYVPGTAFAADGVSGRNYMRLCFGYNTPEEIQEGIARLAAACRREGMLAD</sequence>
<dbReference type="SUPFAM" id="SSF53383">
    <property type="entry name" value="PLP-dependent transferases"/>
    <property type="match status" value="1"/>
</dbReference>
<comment type="cofactor">
    <cofactor evidence="1">
        <name>pyridoxal 5'-phosphate</name>
        <dbReference type="ChEBI" id="CHEBI:597326"/>
    </cofactor>
</comment>
<dbReference type="EMBL" id="VIGC01000006">
    <property type="protein sequence ID" value="TQE96788.1"/>
    <property type="molecule type" value="Genomic_DNA"/>
</dbReference>
<evidence type="ECO:0000313" key="9">
    <source>
        <dbReference type="Proteomes" id="UP000317371"/>
    </source>
</evidence>
<dbReference type="GO" id="GO:0008483">
    <property type="term" value="F:transaminase activity"/>
    <property type="evidence" value="ECO:0007669"/>
    <property type="project" value="UniProtKB-KW"/>
</dbReference>
<evidence type="ECO:0000256" key="2">
    <source>
        <dbReference type="ARBA" id="ARBA00007441"/>
    </source>
</evidence>
<evidence type="ECO:0000256" key="4">
    <source>
        <dbReference type="ARBA" id="ARBA00022576"/>
    </source>
</evidence>
<evidence type="ECO:0000256" key="5">
    <source>
        <dbReference type="ARBA" id="ARBA00022679"/>
    </source>
</evidence>
<dbReference type="Proteomes" id="UP000317371">
    <property type="component" value="Unassembled WGS sequence"/>
</dbReference>
<dbReference type="Gene3D" id="3.40.640.10">
    <property type="entry name" value="Type I PLP-dependent aspartate aminotransferase-like (Major domain)"/>
    <property type="match status" value="1"/>
</dbReference>
<keyword evidence="5 8" id="KW-0808">Transferase</keyword>
<comment type="subunit">
    <text evidence="3">Homodimer.</text>
</comment>
<protein>
    <submittedName>
        <fullName evidence="8">PLP-dependent aminotransferase family protein</fullName>
    </submittedName>
</protein>
<dbReference type="OrthoDB" id="9802328at2"/>
<dbReference type="InterPro" id="IPR004839">
    <property type="entry name" value="Aminotransferase_I/II_large"/>
</dbReference>
<dbReference type="InterPro" id="IPR015422">
    <property type="entry name" value="PyrdxlP-dep_Trfase_small"/>
</dbReference>
<evidence type="ECO:0000256" key="1">
    <source>
        <dbReference type="ARBA" id="ARBA00001933"/>
    </source>
</evidence>
<proteinExistence type="inferred from homology"/>
<dbReference type="GO" id="GO:0030170">
    <property type="term" value="F:pyridoxal phosphate binding"/>
    <property type="evidence" value="ECO:0007669"/>
    <property type="project" value="InterPro"/>
</dbReference>
<dbReference type="InterPro" id="IPR015421">
    <property type="entry name" value="PyrdxlP-dep_Trfase_major"/>
</dbReference>
<dbReference type="PANTHER" id="PTHR42790:SF19">
    <property type="entry name" value="KYNURENINE_ALPHA-AMINOADIPATE AMINOTRANSFERASE, MITOCHONDRIAL"/>
    <property type="match status" value="1"/>
</dbReference>
<dbReference type="InterPro" id="IPR015424">
    <property type="entry name" value="PyrdxlP-dep_Trfase"/>
</dbReference>
<dbReference type="InParanoid" id="A0A540VJ34"/>
<dbReference type="CDD" id="cd00609">
    <property type="entry name" value="AAT_like"/>
    <property type="match status" value="1"/>
</dbReference>
<evidence type="ECO:0000313" key="8">
    <source>
        <dbReference type="EMBL" id="TQE96788.1"/>
    </source>
</evidence>
<evidence type="ECO:0000256" key="3">
    <source>
        <dbReference type="ARBA" id="ARBA00011738"/>
    </source>
</evidence>
<reference evidence="8 9" key="1">
    <citation type="submission" date="2019-06" db="EMBL/GenBank/DDBJ databases">
        <title>Genome sequence of Litorilinea aerophila BAA-2444.</title>
        <authorList>
            <person name="Maclea K.S."/>
            <person name="Maurais E.G."/>
            <person name="Iannazzi L.C."/>
        </authorList>
    </citation>
    <scope>NUCLEOTIDE SEQUENCE [LARGE SCALE GENOMIC DNA]</scope>
    <source>
        <strain evidence="8 9">ATCC BAA-2444</strain>
    </source>
</reference>
<dbReference type="InterPro" id="IPR050859">
    <property type="entry name" value="Class-I_PLP-dep_aminotransf"/>
</dbReference>
<dbReference type="RefSeq" id="WP_141609160.1">
    <property type="nucleotide sequence ID" value="NZ_VIGC02000006.1"/>
</dbReference>
<comment type="similarity">
    <text evidence="2">Belongs to the class-I pyridoxal-phosphate-dependent aminotransferase family.</text>
</comment>
<name>A0A540VJ34_9CHLR</name>
<keyword evidence="6" id="KW-0663">Pyridoxal phosphate</keyword>
<gene>
    <name evidence="8" type="ORF">FKZ61_05890</name>
</gene>
<dbReference type="GO" id="GO:1901605">
    <property type="term" value="P:alpha-amino acid metabolic process"/>
    <property type="evidence" value="ECO:0007669"/>
    <property type="project" value="TreeGrafter"/>
</dbReference>
<feature type="domain" description="Aminotransferase class I/classII large" evidence="7">
    <location>
        <begin position="38"/>
        <end position="390"/>
    </location>
</feature>
<accession>A0A540VJ34</accession>
<keyword evidence="9" id="KW-1185">Reference proteome</keyword>
<evidence type="ECO:0000256" key="6">
    <source>
        <dbReference type="ARBA" id="ARBA00022898"/>
    </source>
</evidence>
<organism evidence="8 9">
    <name type="scientific">Litorilinea aerophila</name>
    <dbReference type="NCBI Taxonomy" id="1204385"/>
    <lineage>
        <taxon>Bacteria</taxon>
        <taxon>Bacillati</taxon>
        <taxon>Chloroflexota</taxon>
        <taxon>Caldilineae</taxon>
        <taxon>Caldilineales</taxon>
        <taxon>Caldilineaceae</taxon>
        <taxon>Litorilinea</taxon>
    </lineage>
</organism>
<comment type="caution">
    <text evidence="8">The sequence shown here is derived from an EMBL/GenBank/DDBJ whole genome shotgun (WGS) entry which is preliminary data.</text>
</comment>